<comment type="similarity">
    <text evidence="2 6">Belongs to the band 7/mec-2 family. HflK subfamily.</text>
</comment>
<dbReference type="RefSeq" id="WP_130153512.1">
    <property type="nucleotide sequence ID" value="NZ_SCFB01000004.1"/>
</dbReference>
<evidence type="ECO:0000259" key="8">
    <source>
        <dbReference type="SMART" id="SM00244"/>
    </source>
</evidence>
<keyword evidence="9" id="KW-0645">Protease</keyword>
<keyword evidence="9" id="KW-0378">Hydrolase</keyword>
<dbReference type="EMBL" id="SCFB01000004">
    <property type="protein sequence ID" value="RZI46404.1"/>
    <property type="molecule type" value="Genomic_DNA"/>
</dbReference>
<protein>
    <recommendedName>
        <fullName evidence="6">Protein HflK</fullName>
    </recommendedName>
</protein>
<dbReference type="NCBIfam" id="TIGR01933">
    <property type="entry name" value="hflK"/>
    <property type="match status" value="1"/>
</dbReference>
<dbReference type="GO" id="GO:0016020">
    <property type="term" value="C:membrane"/>
    <property type="evidence" value="ECO:0007669"/>
    <property type="project" value="UniProtKB-SubCell"/>
</dbReference>
<evidence type="ECO:0000256" key="4">
    <source>
        <dbReference type="ARBA" id="ARBA00022989"/>
    </source>
</evidence>
<evidence type="ECO:0000256" key="3">
    <source>
        <dbReference type="ARBA" id="ARBA00022692"/>
    </source>
</evidence>
<comment type="subcellular location">
    <subcellularLocation>
        <location evidence="1">Membrane</location>
        <topology evidence="1">Single-pass membrane protein</topology>
    </subcellularLocation>
</comment>
<accession>A0A4Q7DK29</accession>
<dbReference type="GO" id="GO:0008233">
    <property type="term" value="F:peptidase activity"/>
    <property type="evidence" value="ECO:0007669"/>
    <property type="project" value="UniProtKB-KW"/>
</dbReference>
<sequence length="426" mass="47157">MTFDDQDKPGDDLPQNPWASNEDVSEKPSSKKDVNKSDTNIRSLEHRRNQKNQSQNNNAVDDFFEKIQDLWNKKKNSTSGGIPPLKAGVGGILLIVVAFLVLVGFWLSSGFYRVQEGELAVVLRFGEVARISQPGLRYRLPSPIEVELIRNVAVLNKIDGGLKGDTGRSSTDAQEQNLILTGDENMVHTNYTVLWKIKDISEFLFTMRDPEGTIRVAAESSIREVLGQTTARLALTEGRETIGSKSQDLLQKILDIYKAGVQIVSVQLQRVEPPIQVVQAFNDMQASLVDADRLRNEAEAYRNDKLPRARGRATEILRAAEGYQQQIVAQARGEVSRFNAIASAYRLNPEITMRRYYLETMQKVLSRANKTIVGSGVAGGKGTGLVPYINLHPHKAIESGPKAAVLDEKANEVTSSASVNTEKGKR</sequence>
<dbReference type="InterPro" id="IPR001107">
    <property type="entry name" value="Band_7"/>
</dbReference>
<gene>
    <name evidence="9" type="primary">hflK</name>
    <name evidence="9" type="ORF">EQU50_02090</name>
</gene>
<dbReference type="PANTHER" id="PTHR43327:SF2">
    <property type="entry name" value="MODULATOR OF FTSH PROTEASE HFLK"/>
    <property type="match status" value="1"/>
</dbReference>
<dbReference type="InterPro" id="IPR050710">
    <property type="entry name" value="Band7/mec-2_domain"/>
</dbReference>
<comment type="caution">
    <text evidence="9">The sequence shown here is derived from an EMBL/GenBank/DDBJ whole genome shotgun (WGS) entry which is preliminary data.</text>
</comment>
<dbReference type="OrthoDB" id="9779595at2"/>
<dbReference type="SMART" id="SM00244">
    <property type="entry name" value="PHB"/>
    <property type="match status" value="1"/>
</dbReference>
<evidence type="ECO:0000256" key="1">
    <source>
        <dbReference type="ARBA" id="ARBA00004167"/>
    </source>
</evidence>
<feature type="transmembrane region" description="Helical" evidence="6">
    <location>
        <begin position="87"/>
        <end position="107"/>
    </location>
</feature>
<evidence type="ECO:0000313" key="9">
    <source>
        <dbReference type="EMBL" id="RZI46404.1"/>
    </source>
</evidence>
<feature type="region of interest" description="Disordered" evidence="7">
    <location>
        <begin position="1"/>
        <end position="58"/>
    </location>
</feature>
<dbReference type="Gene3D" id="3.30.479.30">
    <property type="entry name" value="Band 7 domain"/>
    <property type="match status" value="1"/>
</dbReference>
<keyword evidence="5 6" id="KW-0472">Membrane</keyword>
<dbReference type="Pfam" id="PF01145">
    <property type="entry name" value="Band_7"/>
    <property type="match status" value="1"/>
</dbReference>
<evidence type="ECO:0000313" key="10">
    <source>
        <dbReference type="Proteomes" id="UP000293550"/>
    </source>
</evidence>
<feature type="compositionally biased region" description="Basic and acidic residues" evidence="7">
    <location>
        <begin position="24"/>
        <end position="36"/>
    </location>
</feature>
<comment type="function">
    <text evidence="6">HflC and HflK could encode or regulate a protease.</text>
</comment>
<evidence type="ECO:0000256" key="7">
    <source>
        <dbReference type="SAM" id="MobiDB-lite"/>
    </source>
</evidence>
<keyword evidence="3 6" id="KW-0812">Transmembrane</keyword>
<keyword evidence="10" id="KW-1185">Reference proteome</keyword>
<dbReference type="CDD" id="cd03404">
    <property type="entry name" value="SPFH_HflK"/>
    <property type="match status" value="1"/>
</dbReference>
<keyword evidence="4 6" id="KW-1133">Transmembrane helix</keyword>
<dbReference type="InterPro" id="IPR036013">
    <property type="entry name" value="Band_7/SPFH_dom_sf"/>
</dbReference>
<comment type="subunit">
    <text evidence="6">HflC and HflK may interact to form a multimeric complex.</text>
</comment>
<feature type="compositionally biased region" description="Basic and acidic residues" evidence="7">
    <location>
        <begin position="1"/>
        <end position="11"/>
    </location>
</feature>
<evidence type="ECO:0000256" key="2">
    <source>
        <dbReference type="ARBA" id="ARBA00006971"/>
    </source>
</evidence>
<evidence type="ECO:0000256" key="5">
    <source>
        <dbReference type="ARBA" id="ARBA00023136"/>
    </source>
</evidence>
<dbReference type="AlphaFoldDB" id="A0A4Q7DK29"/>
<organism evidence="9 10">
    <name type="scientific">Candidatus Finniella inopinata</name>
    <dbReference type="NCBI Taxonomy" id="1696036"/>
    <lineage>
        <taxon>Bacteria</taxon>
        <taxon>Pseudomonadati</taxon>
        <taxon>Pseudomonadota</taxon>
        <taxon>Alphaproteobacteria</taxon>
        <taxon>Holosporales</taxon>
        <taxon>Candidatus Paracaedibacteraceae</taxon>
        <taxon>Candidatus Finniella</taxon>
    </lineage>
</organism>
<dbReference type="InterPro" id="IPR010201">
    <property type="entry name" value="HflK"/>
</dbReference>
<dbReference type="PANTHER" id="PTHR43327">
    <property type="entry name" value="STOMATIN-LIKE PROTEIN 2, MITOCHONDRIAL"/>
    <property type="match status" value="1"/>
</dbReference>
<dbReference type="SUPFAM" id="SSF117892">
    <property type="entry name" value="Band 7/SPFH domain"/>
    <property type="match status" value="1"/>
</dbReference>
<name>A0A4Q7DK29_9PROT</name>
<dbReference type="GO" id="GO:0006508">
    <property type="term" value="P:proteolysis"/>
    <property type="evidence" value="ECO:0007669"/>
    <property type="project" value="UniProtKB-KW"/>
</dbReference>
<dbReference type="Proteomes" id="UP000293550">
    <property type="component" value="Unassembled WGS sequence"/>
</dbReference>
<evidence type="ECO:0000256" key="6">
    <source>
        <dbReference type="RuleBase" id="RU364113"/>
    </source>
</evidence>
<feature type="domain" description="Band 7" evidence="8">
    <location>
        <begin position="109"/>
        <end position="285"/>
    </location>
</feature>
<reference evidence="9 10" key="1">
    <citation type="submission" date="2018-10" db="EMBL/GenBank/DDBJ databases">
        <title>An updated phylogeny of the Alphaproteobacteria reveals that the parasitic Rickettsiales and Holosporales have independent origins.</title>
        <authorList>
            <person name="Munoz-Gomez S.A."/>
            <person name="Hess S."/>
            <person name="Burger G."/>
            <person name="Lang B.F."/>
            <person name="Susko E."/>
            <person name="Slamovits C.H."/>
            <person name="Roger A.J."/>
        </authorList>
    </citation>
    <scope>NUCLEOTIDE SEQUENCE [LARGE SCALE GENOMIC DNA]</scope>
    <source>
        <strain evidence="9">HOLO01</strain>
    </source>
</reference>
<proteinExistence type="inferred from homology"/>